<dbReference type="AlphaFoldDB" id="A0A139MZ50"/>
<evidence type="ECO:0000256" key="1">
    <source>
        <dbReference type="SAM" id="Phobius"/>
    </source>
</evidence>
<sequence length="47" mass="4754">MFGGGGVTVTGLENFSVSGLSLTTKLALFGIAALSPFGYLATNWSTV</sequence>
<dbReference type="Proteomes" id="UP000070096">
    <property type="component" value="Unassembled WGS sequence"/>
</dbReference>
<gene>
    <name evidence="2" type="ORF">SGODD07_01913</name>
</gene>
<keyword evidence="1" id="KW-0812">Transmembrane</keyword>
<feature type="transmembrane region" description="Helical" evidence="1">
    <location>
        <begin position="20"/>
        <end position="41"/>
    </location>
</feature>
<evidence type="ECO:0000313" key="2">
    <source>
        <dbReference type="EMBL" id="KXT69039.1"/>
    </source>
</evidence>
<dbReference type="EMBL" id="LQRC01000252">
    <property type="protein sequence ID" value="KXT69039.1"/>
    <property type="molecule type" value="Genomic_DNA"/>
</dbReference>
<comment type="caution">
    <text evidence="2">The sequence shown here is derived from an EMBL/GenBank/DDBJ whole genome shotgun (WGS) entry which is preliminary data.</text>
</comment>
<dbReference type="PATRIC" id="fig|1302.21.peg.2117"/>
<name>A0A139MZ50_STRGN</name>
<evidence type="ECO:0000313" key="3">
    <source>
        <dbReference type="Proteomes" id="UP000070096"/>
    </source>
</evidence>
<keyword evidence="1" id="KW-0472">Membrane</keyword>
<keyword evidence="1" id="KW-1133">Transmembrane helix</keyword>
<organism evidence="2 3">
    <name type="scientific">Streptococcus gordonii</name>
    <dbReference type="NCBI Taxonomy" id="1302"/>
    <lineage>
        <taxon>Bacteria</taxon>
        <taxon>Bacillati</taxon>
        <taxon>Bacillota</taxon>
        <taxon>Bacilli</taxon>
        <taxon>Lactobacillales</taxon>
        <taxon>Streptococcaceae</taxon>
        <taxon>Streptococcus</taxon>
    </lineage>
</organism>
<proteinExistence type="predicted"/>
<accession>A0A139MZ50</accession>
<protein>
    <submittedName>
        <fullName evidence="2">Uncharacterized protein</fullName>
    </submittedName>
</protein>
<reference evidence="2 3" key="1">
    <citation type="submission" date="2016-01" db="EMBL/GenBank/DDBJ databases">
        <title>Highly variable Streptococcus oralis are common among viridans streptococci isolated from primates.</title>
        <authorList>
            <person name="Denapaite D."/>
            <person name="Rieger M."/>
            <person name="Koendgen S."/>
            <person name="Brueckner R."/>
            <person name="Ochigava I."/>
            <person name="Kappeler P."/>
            <person name="Maetz-Rensing K."/>
            <person name="Leendertz F."/>
            <person name="Hakenbeck R."/>
        </authorList>
    </citation>
    <scope>NUCLEOTIDE SEQUENCE [LARGE SCALE GENOMIC DNA]</scope>
    <source>
        <strain evidence="2 3">DD07</strain>
    </source>
</reference>